<dbReference type="GO" id="GO:0003677">
    <property type="term" value="F:DNA binding"/>
    <property type="evidence" value="ECO:0007669"/>
    <property type="project" value="InterPro"/>
</dbReference>
<dbReference type="PROSITE" id="PS51011">
    <property type="entry name" value="ARID"/>
    <property type="match status" value="1"/>
</dbReference>
<keyword evidence="8" id="KW-1185">Reference proteome</keyword>
<dbReference type="EMBL" id="NBIV01000004">
    <property type="protein sequence ID" value="PXF49551.1"/>
    <property type="molecule type" value="Genomic_DNA"/>
</dbReference>
<dbReference type="Gene3D" id="1.10.150.60">
    <property type="entry name" value="ARID DNA-binding domain"/>
    <property type="match status" value="1"/>
</dbReference>
<feature type="compositionally biased region" description="Polar residues" evidence="5">
    <location>
        <begin position="86"/>
        <end position="98"/>
    </location>
</feature>
<feature type="region of interest" description="Disordered" evidence="5">
    <location>
        <begin position="1"/>
        <end position="98"/>
    </location>
</feature>
<dbReference type="Pfam" id="PF01388">
    <property type="entry name" value="ARID"/>
    <property type="match status" value="1"/>
</dbReference>
<sequence>MSAAVEAAPSSSSAPAVPSAAPAKSDTKAPTGAPGAPALTAPAPSAPAPSAPTPSAPAPSAPAPSSPAPSSPAPTISGPAKEKDQTNSNQDQVSEEQQPQLPLIPLAANIADIPDVLTDEALERNRQAATEIGINLQAKSSVGQPLTGDRRTDFITDHYRFMNEIGRPFKLRRIGGAELDLYGLYKAVLERGGLQSVICMRAFKMVAQALELPKTCTSAAFILRIEYEKLLYMYEQKHVWNREPHEAAPLFAVDRSRRAFNPFRHQIALPPPPPSPPPPPPIPTAPAAVHPLQKPSARPRRHAAVAASSAVAAAVSDDPYSYPIFPRRSRLTGLDEHSLTAHDEQLLEDHVANENAPHAIYIPNQPGERERVVAALWSPIHDDVAWALGTLNALSFDLRNIFVAQEFPGVLDALHEVLNRHMEDVVRARPFGVEAGMEEFDHRAPRDVPLPAMDVQSAGYFDTGPGVGVSHRRMREDNLRSSTLQQYNNLFNLADPIAIDREQCAVVASNVLRNMSFFDRNAIFLANSTSILNISAVMIQTTQVPTNLREALMDMWINVSPYLNASPGYGGSAVLATCIKLLDPFNDGAEQSRFMNCGEVLARLAASPERNEAAIVSTFDDVLPRLVDMLGGRSRRYVNASLAALCNFSAFDWPARDRIARTPRALERLVGMLSDAELAPRAALTLLNLAEAPNNRSVLMYYEARLVELAMNPSPAANTVASILFELTHD</sequence>
<reference evidence="7 8" key="1">
    <citation type="journal article" date="2018" name="Mol. Biol. Evol.">
        <title>Analysis of the draft genome of the red seaweed Gracilariopsis chorda provides insights into genome size evolution in Rhodophyta.</title>
        <authorList>
            <person name="Lee J."/>
            <person name="Yang E.C."/>
            <person name="Graf L."/>
            <person name="Yang J.H."/>
            <person name="Qiu H."/>
            <person name="Zel Zion U."/>
            <person name="Chan C.X."/>
            <person name="Stephens T.G."/>
            <person name="Weber A.P.M."/>
            <person name="Boo G.H."/>
            <person name="Boo S.M."/>
            <person name="Kim K.M."/>
            <person name="Shin Y."/>
            <person name="Jung M."/>
            <person name="Lee S.J."/>
            <person name="Yim H.S."/>
            <person name="Lee J.H."/>
            <person name="Bhattacharya D."/>
            <person name="Yoon H.S."/>
        </authorList>
    </citation>
    <scope>NUCLEOTIDE SEQUENCE [LARGE SCALE GENOMIC DNA]</scope>
    <source>
        <strain evidence="7 8">SKKU-2015</strain>
        <tissue evidence="7">Whole body</tissue>
    </source>
</reference>
<organism evidence="7 8">
    <name type="scientific">Gracilariopsis chorda</name>
    <dbReference type="NCBI Taxonomy" id="448386"/>
    <lineage>
        <taxon>Eukaryota</taxon>
        <taxon>Rhodophyta</taxon>
        <taxon>Florideophyceae</taxon>
        <taxon>Rhodymeniophycidae</taxon>
        <taxon>Gracilariales</taxon>
        <taxon>Gracilariaceae</taxon>
        <taxon>Gracilariopsis</taxon>
    </lineage>
</organism>
<dbReference type="InterPro" id="IPR016024">
    <property type="entry name" value="ARM-type_fold"/>
</dbReference>
<evidence type="ECO:0000256" key="2">
    <source>
        <dbReference type="ARBA" id="ARBA00023015"/>
    </source>
</evidence>
<accession>A0A2V3J548</accession>
<gene>
    <name evidence="7" type="ORF">BWQ96_00621</name>
</gene>
<dbReference type="SUPFAM" id="SSF48371">
    <property type="entry name" value="ARM repeat"/>
    <property type="match status" value="1"/>
</dbReference>
<dbReference type="InterPro" id="IPR052406">
    <property type="entry name" value="Chromatin_Remodeling_Comp"/>
</dbReference>
<evidence type="ECO:0000313" key="7">
    <source>
        <dbReference type="EMBL" id="PXF49551.1"/>
    </source>
</evidence>
<dbReference type="AlphaFoldDB" id="A0A2V3J548"/>
<dbReference type="OrthoDB" id="10044343at2759"/>
<evidence type="ECO:0000256" key="5">
    <source>
        <dbReference type="SAM" id="MobiDB-lite"/>
    </source>
</evidence>
<feature type="region of interest" description="Disordered" evidence="5">
    <location>
        <begin position="266"/>
        <end position="299"/>
    </location>
</feature>
<proteinExistence type="predicted"/>
<feature type="compositionally biased region" description="Pro residues" evidence="5">
    <location>
        <begin position="269"/>
        <end position="284"/>
    </location>
</feature>
<dbReference type="PANTHER" id="PTHR22970:SF14">
    <property type="entry name" value="AT-RICH INTERACTIVE DOMAIN-CONTAINING PROTEIN 2"/>
    <property type="match status" value="1"/>
</dbReference>
<dbReference type="Gene3D" id="1.25.10.10">
    <property type="entry name" value="Leucine-rich Repeat Variant"/>
    <property type="match status" value="1"/>
</dbReference>
<evidence type="ECO:0000313" key="8">
    <source>
        <dbReference type="Proteomes" id="UP000247409"/>
    </source>
</evidence>
<dbReference type="Proteomes" id="UP000247409">
    <property type="component" value="Unassembled WGS sequence"/>
</dbReference>
<protein>
    <submittedName>
        <fullName evidence="7">Armadillo repeat-containing protein LFR</fullName>
    </submittedName>
</protein>
<evidence type="ECO:0000256" key="4">
    <source>
        <dbReference type="ARBA" id="ARBA00023242"/>
    </source>
</evidence>
<feature type="domain" description="ARID" evidence="6">
    <location>
        <begin position="148"/>
        <end position="239"/>
    </location>
</feature>
<dbReference type="SMART" id="SM01014">
    <property type="entry name" value="ARID"/>
    <property type="match status" value="1"/>
</dbReference>
<dbReference type="SMART" id="SM00501">
    <property type="entry name" value="BRIGHT"/>
    <property type="match status" value="1"/>
</dbReference>
<feature type="compositionally biased region" description="Low complexity" evidence="5">
    <location>
        <begin position="1"/>
        <end position="43"/>
    </location>
</feature>
<evidence type="ECO:0000256" key="3">
    <source>
        <dbReference type="ARBA" id="ARBA00023163"/>
    </source>
</evidence>
<dbReference type="InterPro" id="IPR011989">
    <property type="entry name" value="ARM-like"/>
</dbReference>
<dbReference type="STRING" id="448386.A0A2V3J548"/>
<feature type="compositionally biased region" description="Pro residues" evidence="5">
    <location>
        <begin position="44"/>
        <end position="72"/>
    </location>
</feature>
<keyword evidence="1" id="KW-0156">Chromatin regulator</keyword>
<keyword evidence="3" id="KW-0804">Transcription</keyword>
<dbReference type="InterPro" id="IPR001606">
    <property type="entry name" value="ARID_dom"/>
</dbReference>
<evidence type="ECO:0000259" key="6">
    <source>
        <dbReference type="PROSITE" id="PS51011"/>
    </source>
</evidence>
<dbReference type="InterPro" id="IPR036431">
    <property type="entry name" value="ARID_dom_sf"/>
</dbReference>
<evidence type="ECO:0000256" key="1">
    <source>
        <dbReference type="ARBA" id="ARBA00022853"/>
    </source>
</evidence>
<dbReference type="PANTHER" id="PTHR22970">
    <property type="entry name" value="AT-RICH INTERACTIVE DOMAIN-CONTAINING PROTEIN 2"/>
    <property type="match status" value="1"/>
</dbReference>
<comment type="caution">
    <text evidence="7">The sequence shown here is derived from an EMBL/GenBank/DDBJ whole genome shotgun (WGS) entry which is preliminary data.</text>
</comment>
<dbReference type="GO" id="GO:0006325">
    <property type="term" value="P:chromatin organization"/>
    <property type="evidence" value="ECO:0007669"/>
    <property type="project" value="UniProtKB-KW"/>
</dbReference>
<name>A0A2V3J548_9FLOR</name>
<keyword evidence="4" id="KW-0539">Nucleus</keyword>
<dbReference type="SUPFAM" id="SSF46774">
    <property type="entry name" value="ARID-like"/>
    <property type="match status" value="1"/>
</dbReference>
<keyword evidence="2" id="KW-0805">Transcription regulation</keyword>